<dbReference type="Pfam" id="PF18955">
    <property type="entry name" value="DUF5698"/>
    <property type="match status" value="1"/>
</dbReference>
<protein>
    <submittedName>
        <fullName evidence="9">Uncharacterized protein</fullName>
    </submittedName>
</protein>
<dbReference type="PANTHER" id="PTHR40060">
    <property type="entry name" value="UPF0316 PROTEIN YEBE"/>
    <property type="match status" value="1"/>
</dbReference>
<sequence>MFWLRGAGKLEYNFNQSLTAARPKQLMFSFEFPPLTGDILLGAILIFALRVVGIAISTLRVLAMMRGKRAAAFVAGFFEVLTYVIAIAEVVNNLDNIWNVLGYCLGFSVGTVAGMILDERTASGFINVRIISRYKAQSIVEEIHQAGFGATVGWGHGRGGTVGMIVAVVGRKDADRICAIAENVDANAFITIEDARSVRRGYIQMNRLER</sequence>
<accession>A0A170PDW2</accession>
<evidence type="ECO:0000259" key="7">
    <source>
        <dbReference type="Pfam" id="PF10035"/>
    </source>
</evidence>
<evidence type="ECO:0000256" key="3">
    <source>
        <dbReference type="ARBA" id="ARBA00022692"/>
    </source>
</evidence>
<evidence type="ECO:0000256" key="4">
    <source>
        <dbReference type="ARBA" id="ARBA00022989"/>
    </source>
</evidence>
<dbReference type="PANTHER" id="PTHR40060:SF1">
    <property type="entry name" value="UPF0316 PROTEIN YEBE"/>
    <property type="match status" value="1"/>
</dbReference>
<evidence type="ECO:0000313" key="9">
    <source>
        <dbReference type="EMBL" id="CUS02223.2"/>
    </source>
</evidence>
<feature type="transmembrane region" description="Helical" evidence="6">
    <location>
        <begin position="97"/>
        <end position="117"/>
    </location>
</feature>
<feature type="domain" description="DUF5698" evidence="8">
    <location>
        <begin position="58"/>
        <end position="115"/>
    </location>
</feature>
<evidence type="ECO:0000313" key="10">
    <source>
        <dbReference type="Proteomes" id="UP000215027"/>
    </source>
</evidence>
<dbReference type="CDD" id="cd16381">
    <property type="entry name" value="YitT_C_like_1"/>
    <property type="match status" value="1"/>
</dbReference>
<dbReference type="Proteomes" id="UP000215027">
    <property type="component" value="Chromosome I"/>
</dbReference>
<keyword evidence="10" id="KW-1185">Reference proteome</keyword>
<keyword evidence="4 6" id="KW-1133">Transmembrane helix</keyword>
<comment type="subcellular location">
    <subcellularLocation>
        <location evidence="1">Cell membrane</location>
        <topology evidence="1">Multi-pass membrane protein</topology>
    </subcellularLocation>
</comment>
<dbReference type="KEGG" id="pbf:CFX0092_A0342"/>
<feature type="domain" description="DUF2179" evidence="7">
    <location>
        <begin position="148"/>
        <end position="199"/>
    </location>
</feature>
<feature type="transmembrane region" description="Helical" evidence="6">
    <location>
        <begin position="39"/>
        <end position="63"/>
    </location>
</feature>
<dbReference type="EMBL" id="LN890655">
    <property type="protein sequence ID" value="CUS02223.2"/>
    <property type="molecule type" value="Genomic_DNA"/>
</dbReference>
<organism evidence="9 10">
    <name type="scientific">Candidatus Promineifilum breve</name>
    <dbReference type="NCBI Taxonomy" id="1806508"/>
    <lineage>
        <taxon>Bacteria</taxon>
        <taxon>Bacillati</taxon>
        <taxon>Chloroflexota</taxon>
        <taxon>Ardenticatenia</taxon>
        <taxon>Candidatus Promineifilales</taxon>
        <taxon>Candidatus Promineifilaceae</taxon>
        <taxon>Candidatus Promineifilum</taxon>
    </lineage>
</organism>
<evidence type="ECO:0000259" key="8">
    <source>
        <dbReference type="Pfam" id="PF18955"/>
    </source>
</evidence>
<keyword evidence="3 6" id="KW-0812">Transmembrane</keyword>
<dbReference type="AlphaFoldDB" id="A0A170PDW2"/>
<gene>
    <name evidence="9" type="ORF">CFX0092_A0342</name>
</gene>
<feature type="transmembrane region" description="Helical" evidence="6">
    <location>
        <begin position="70"/>
        <end position="91"/>
    </location>
</feature>
<dbReference type="InterPro" id="IPR044035">
    <property type="entry name" value="DUF5698"/>
</dbReference>
<dbReference type="InterPro" id="IPR019264">
    <property type="entry name" value="DUF2179"/>
</dbReference>
<proteinExistence type="predicted"/>
<evidence type="ECO:0000256" key="1">
    <source>
        <dbReference type="ARBA" id="ARBA00004651"/>
    </source>
</evidence>
<reference evidence="9" key="1">
    <citation type="submission" date="2016-01" db="EMBL/GenBank/DDBJ databases">
        <authorList>
            <person name="Mcilroy J.S."/>
            <person name="Karst M S."/>
            <person name="Albertsen M."/>
        </authorList>
    </citation>
    <scope>NUCLEOTIDE SEQUENCE</scope>
    <source>
        <strain evidence="9">Cfx-K</strain>
    </source>
</reference>
<evidence type="ECO:0000256" key="6">
    <source>
        <dbReference type="SAM" id="Phobius"/>
    </source>
</evidence>
<dbReference type="InterPro" id="IPR022930">
    <property type="entry name" value="UPF0316"/>
</dbReference>
<evidence type="ECO:0000256" key="5">
    <source>
        <dbReference type="ARBA" id="ARBA00023136"/>
    </source>
</evidence>
<name>A0A170PDW2_9CHLR</name>
<evidence type="ECO:0000256" key="2">
    <source>
        <dbReference type="ARBA" id="ARBA00022475"/>
    </source>
</evidence>
<keyword evidence="2" id="KW-1003">Cell membrane</keyword>
<dbReference type="Pfam" id="PF10035">
    <property type="entry name" value="DUF2179"/>
    <property type="match status" value="1"/>
</dbReference>
<dbReference type="GO" id="GO:0005886">
    <property type="term" value="C:plasma membrane"/>
    <property type="evidence" value="ECO:0007669"/>
    <property type="project" value="UniProtKB-SubCell"/>
</dbReference>
<keyword evidence="5 6" id="KW-0472">Membrane</keyword>